<dbReference type="InterPro" id="IPR052155">
    <property type="entry name" value="Biofilm_reg_signaling"/>
</dbReference>
<protein>
    <submittedName>
        <fullName evidence="5">Diguanylate cyclase/phosphodiesterase (GGDEF &amp; EAL domains) with PAS/PAC sensor(S)</fullName>
    </submittedName>
</protein>
<dbReference type="SMART" id="SM00086">
    <property type="entry name" value="PAC"/>
    <property type="match status" value="1"/>
</dbReference>
<dbReference type="InterPro" id="IPR029787">
    <property type="entry name" value="Nucleotide_cyclase"/>
</dbReference>
<dbReference type="InterPro" id="IPR035965">
    <property type="entry name" value="PAS-like_dom_sf"/>
</dbReference>
<dbReference type="SMART" id="SM00267">
    <property type="entry name" value="GGDEF"/>
    <property type="match status" value="1"/>
</dbReference>
<dbReference type="PROSITE" id="PS50883">
    <property type="entry name" value="EAL"/>
    <property type="match status" value="1"/>
</dbReference>
<dbReference type="Gene3D" id="3.30.450.20">
    <property type="entry name" value="PAS domain"/>
    <property type="match status" value="2"/>
</dbReference>
<comment type="caution">
    <text evidence="5">The sequence shown here is derived from an EMBL/GenBank/DDBJ whole genome shotgun (WGS) entry which is preliminary data.</text>
</comment>
<dbReference type="PROSITE" id="PS50113">
    <property type="entry name" value="PAC"/>
    <property type="match status" value="1"/>
</dbReference>
<dbReference type="Pfam" id="PF00989">
    <property type="entry name" value="PAS"/>
    <property type="match status" value="1"/>
</dbReference>
<dbReference type="AlphaFoldDB" id="A0A533QEN4"/>
<dbReference type="CDD" id="cd00130">
    <property type="entry name" value="PAS"/>
    <property type="match status" value="1"/>
</dbReference>
<dbReference type="Gene3D" id="3.20.20.450">
    <property type="entry name" value="EAL domain"/>
    <property type="match status" value="1"/>
</dbReference>
<evidence type="ECO:0000259" key="2">
    <source>
        <dbReference type="PROSITE" id="PS50113"/>
    </source>
</evidence>
<dbReference type="InterPro" id="IPR001610">
    <property type="entry name" value="PAC"/>
</dbReference>
<reference evidence="5 6" key="1">
    <citation type="submission" date="2019-04" db="EMBL/GenBank/DDBJ databases">
        <title>Genome of a novel bacterium Candidatus Jettenia ecosi reconstructed from metagenome of an anammox bioreactor.</title>
        <authorList>
            <person name="Mardanov A.V."/>
            <person name="Beletsky A.V."/>
            <person name="Ravin N.V."/>
            <person name="Botchkova E.A."/>
            <person name="Litti Y.V."/>
            <person name="Nozhevnikova A.N."/>
        </authorList>
    </citation>
    <scope>NUCLEOTIDE SEQUENCE [LARGE SCALE GENOMIC DNA]</scope>
    <source>
        <strain evidence="5">J2</strain>
    </source>
</reference>
<evidence type="ECO:0000313" key="6">
    <source>
        <dbReference type="Proteomes" id="UP000319783"/>
    </source>
</evidence>
<dbReference type="InterPro" id="IPR000014">
    <property type="entry name" value="PAS"/>
</dbReference>
<dbReference type="InterPro" id="IPR000700">
    <property type="entry name" value="PAS-assoc_C"/>
</dbReference>
<dbReference type="SUPFAM" id="SSF141868">
    <property type="entry name" value="EAL domain-like"/>
    <property type="match status" value="1"/>
</dbReference>
<accession>A0A533QEN4</accession>
<dbReference type="GO" id="GO:0006355">
    <property type="term" value="P:regulation of DNA-templated transcription"/>
    <property type="evidence" value="ECO:0007669"/>
    <property type="project" value="InterPro"/>
</dbReference>
<dbReference type="Pfam" id="PF00563">
    <property type="entry name" value="EAL"/>
    <property type="match status" value="1"/>
</dbReference>
<dbReference type="EMBL" id="SULG01000008">
    <property type="protein sequence ID" value="TLD43072.1"/>
    <property type="molecule type" value="Genomic_DNA"/>
</dbReference>
<dbReference type="InterPro" id="IPR035919">
    <property type="entry name" value="EAL_sf"/>
</dbReference>
<organism evidence="5 6">
    <name type="scientific">Candidatus Jettenia ecosi</name>
    <dbReference type="NCBI Taxonomy" id="2494326"/>
    <lineage>
        <taxon>Bacteria</taxon>
        <taxon>Pseudomonadati</taxon>
        <taxon>Planctomycetota</taxon>
        <taxon>Candidatus Brocadiia</taxon>
        <taxon>Candidatus Brocadiales</taxon>
        <taxon>Candidatus Brocadiaceae</taxon>
        <taxon>Candidatus Jettenia</taxon>
    </lineage>
</organism>
<dbReference type="CDD" id="cd01948">
    <property type="entry name" value="EAL"/>
    <property type="match status" value="1"/>
</dbReference>
<dbReference type="SMART" id="SM00052">
    <property type="entry name" value="EAL"/>
    <property type="match status" value="1"/>
</dbReference>
<evidence type="ECO:0000259" key="4">
    <source>
        <dbReference type="PROSITE" id="PS50887"/>
    </source>
</evidence>
<evidence type="ECO:0000313" key="5">
    <source>
        <dbReference type="EMBL" id="TLD43072.1"/>
    </source>
</evidence>
<dbReference type="SMART" id="SM00091">
    <property type="entry name" value="PAS"/>
    <property type="match status" value="2"/>
</dbReference>
<feature type="domain" description="GGDEF" evidence="4">
    <location>
        <begin position="296"/>
        <end position="429"/>
    </location>
</feature>
<dbReference type="GO" id="GO:0003824">
    <property type="term" value="F:catalytic activity"/>
    <property type="evidence" value="ECO:0007669"/>
    <property type="project" value="UniProtKB-ARBA"/>
</dbReference>
<dbReference type="InterPro" id="IPR043128">
    <property type="entry name" value="Rev_trsase/Diguanyl_cyclase"/>
</dbReference>
<dbReference type="PANTHER" id="PTHR44757:SF2">
    <property type="entry name" value="BIOFILM ARCHITECTURE MAINTENANCE PROTEIN MBAA"/>
    <property type="match status" value="1"/>
</dbReference>
<dbReference type="Pfam" id="PF00990">
    <property type="entry name" value="GGDEF"/>
    <property type="match status" value="1"/>
</dbReference>
<dbReference type="Pfam" id="PF13426">
    <property type="entry name" value="PAS_9"/>
    <property type="match status" value="1"/>
</dbReference>
<dbReference type="PANTHER" id="PTHR44757">
    <property type="entry name" value="DIGUANYLATE CYCLASE DGCP"/>
    <property type="match status" value="1"/>
</dbReference>
<dbReference type="FunFam" id="3.30.70.270:FF:000001">
    <property type="entry name" value="Diguanylate cyclase domain protein"/>
    <property type="match status" value="1"/>
</dbReference>
<feature type="domain" description="PAC" evidence="2">
    <location>
        <begin position="212"/>
        <end position="264"/>
    </location>
</feature>
<dbReference type="NCBIfam" id="TIGR00229">
    <property type="entry name" value="sensory_box"/>
    <property type="match status" value="1"/>
</dbReference>
<dbReference type="SUPFAM" id="SSF55073">
    <property type="entry name" value="Nucleotide cyclase"/>
    <property type="match status" value="1"/>
</dbReference>
<evidence type="ECO:0000259" key="3">
    <source>
        <dbReference type="PROSITE" id="PS50883"/>
    </source>
</evidence>
<feature type="domain" description="EAL" evidence="3">
    <location>
        <begin position="438"/>
        <end position="684"/>
    </location>
</feature>
<proteinExistence type="predicted"/>
<sequence>MKFDTKHTIDYPKDTGNYVYAIVEMVRGPFVILDGKLQVTMANQSFYRMFNTTKEETENKHIYELGNGQWNIPRLRMLLEELLLKDTQFRDFMIEHNFPNIGYKMMLFNACKIYKKDKQVEMVLLAIEDITRIKRAEEQLCKLSQVVELSPNSIAITDTRGTIEYINPKFTQITGYTSEEIVGQNLCILKSGGVTHEEYKCLWDTVTSGCVWQGEFHNMKKDGDPYWTDVCISPIRNSEKDIINFLVIMEEITVRKHCETHLMYLVDKDPLTNLFNRRRFHKELERWVAHAQRYGTHGALFFLDLDNFKHINDTFGHQVGDELLIKFANLLREQMRETDILARLGGDEFAIIIPYADEGKARSVSRKIMGLMRDNILTNEIQPLGISVSIGIVLFPEHGNEVETLLTYADLAMYSAKEEGRNRACIFSPAHKIQFETRLIWERRIRDAIKNNQFVLHLQPILSIRHSMISGYEALLRMVDEKGELITPINFLTIAERFGLIREIDRWVIRNGIHLITEYQFAKRGLLIHFNLSSKSFSDSELLFLIKQELAKTNINPRCLVFEITETAIIENMVKAQYFIKSLKAIGCRFALDDFGTGFSSFSHLKHFPIDYLKIDSSFIFDLPYNSASQHLVKAMVEVACGLGIQTVAEGVDCRNTMQMLREFGVNYAQVYYIGRPGKISEIF</sequence>
<dbReference type="InterPro" id="IPR013767">
    <property type="entry name" value="PAS_fold"/>
</dbReference>
<dbReference type="PROSITE" id="PS50112">
    <property type="entry name" value="PAS"/>
    <property type="match status" value="1"/>
</dbReference>
<evidence type="ECO:0000259" key="1">
    <source>
        <dbReference type="PROSITE" id="PS50112"/>
    </source>
</evidence>
<dbReference type="InterPro" id="IPR000160">
    <property type="entry name" value="GGDEF_dom"/>
</dbReference>
<dbReference type="NCBIfam" id="TIGR00254">
    <property type="entry name" value="GGDEF"/>
    <property type="match status" value="1"/>
</dbReference>
<gene>
    <name evidence="5" type="ORF">JETT_0642</name>
</gene>
<dbReference type="Proteomes" id="UP000319783">
    <property type="component" value="Unassembled WGS sequence"/>
</dbReference>
<dbReference type="SUPFAM" id="SSF55785">
    <property type="entry name" value="PYP-like sensor domain (PAS domain)"/>
    <property type="match status" value="2"/>
</dbReference>
<dbReference type="InterPro" id="IPR001633">
    <property type="entry name" value="EAL_dom"/>
</dbReference>
<dbReference type="CDD" id="cd01949">
    <property type="entry name" value="GGDEF"/>
    <property type="match status" value="1"/>
</dbReference>
<name>A0A533QEN4_9BACT</name>
<dbReference type="Gene3D" id="3.30.70.270">
    <property type="match status" value="1"/>
</dbReference>
<feature type="domain" description="PAS" evidence="1">
    <location>
        <begin position="139"/>
        <end position="186"/>
    </location>
</feature>
<dbReference type="PROSITE" id="PS50887">
    <property type="entry name" value="GGDEF"/>
    <property type="match status" value="1"/>
</dbReference>